<dbReference type="InterPro" id="IPR014309">
    <property type="entry name" value="Xanthine_DH_Mopterin-bd_su"/>
</dbReference>
<evidence type="ECO:0000256" key="2">
    <source>
        <dbReference type="ARBA" id="ARBA00001974"/>
    </source>
</evidence>
<sequence>MNTKSEPFMTVGQSHPHESAVLHVLGEAVYTDDIPEAQGTLHAALGLSSKAHARIVSLNFDAVRAMPGVVAVFTYKDIPGSNDCGPIIHDDPILAEEKVEYIGQPIFIVVADSHDRARHAARKADIVYEELPAILTPQAARDAESFVVPPMRLTRGDAQAAFDRSPNILKGTLHVGGQEQFYLEGQISYALPKEGNGMHVYCSTQHPTEMQHVVAHALHYPSHAVVVECRRMGGGFGGKESQSALWAACAAVSAARLKRPVKLRADRDDDMMVTGKRHCFYYEYEVGYDEQGRITAAKVQMVTRAGFSADLSAPVATRAICHFDNTYYLSDLDIRAMAGKTNTQSNTAFRGFGGPQGAIAIEYIVDEIARDLGKDALDVRKVNFYGRNDEEGRNVTQYGQKVVDNVIHELVAQLEEDSAYRARRDAVRAFNASSPVLKKGLALTPVKFGIAFNVTHFNQAGALVHIYTDGSVLVNHGGTEMGQGINTKVCQVVAHELGIPLARVRASATDTSKVANTSATAASTGADLNGKAAQDAAATLRRRLLDFAARSFGVTADAVVLANGTVFAGEVAMSFADLVQKAYLARVQLWSDGFYATPGLSWDRETMSGNPFGYYAYGASVSEVIVDTLTGEWKLLQADCLYDAGNSLNPAIDIGQVEGAFIQGMGWLTTEELWWNAQGKLMTHAPSTYKIPAVSDCPDKFNVRLFKNRNPFDSIHRSKAVGEPPLLLPFSVFLAIRDAIASVGDYRINPPLRAPATGEAILDAVDAVRALA</sequence>
<dbReference type="Proteomes" id="UP000448575">
    <property type="component" value="Unassembled WGS sequence"/>
</dbReference>
<dbReference type="InterPro" id="IPR016208">
    <property type="entry name" value="Ald_Oxase/xanthine_DH-like"/>
</dbReference>
<keyword evidence="7" id="KW-0408">Iron</keyword>
<dbReference type="EMBL" id="WWCJ01000022">
    <property type="protein sequence ID" value="MYN04953.1"/>
    <property type="molecule type" value="Genomic_DNA"/>
</dbReference>
<dbReference type="SUPFAM" id="SSF54665">
    <property type="entry name" value="CO dehydrogenase molybdoprotein N-domain-like"/>
    <property type="match status" value="1"/>
</dbReference>
<comment type="cofactor">
    <cofactor evidence="10">
        <name>Mo-molybdopterin cytosine dinucleotide</name>
        <dbReference type="ChEBI" id="CHEBI:71308"/>
    </cofactor>
</comment>
<comment type="caution">
    <text evidence="12">The sequence shown here is derived from an EMBL/GenBank/DDBJ whole genome shotgun (WGS) entry which is preliminary data.</text>
</comment>
<dbReference type="SMART" id="SM01008">
    <property type="entry name" value="Ald_Xan_dh_C"/>
    <property type="match status" value="1"/>
</dbReference>
<dbReference type="InterPro" id="IPR037165">
    <property type="entry name" value="AldOxase/xan_DH_Mopterin-bd_sf"/>
</dbReference>
<evidence type="ECO:0000256" key="1">
    <source>
        <dbReference type="ARBA" id="ARBA00001924"/>
    </source>
</evidence>
<evidence type="ECO:0000256" key="6">
    <source>
        <dbReference type="ARBA" id="ARBA00023002"/>
    </source>
</evidence>
<protein>
    <submittedName>
        <fullName evidence="12">Xanthine dehydrogenase molybdopterin binding subunit</fullName>
        <ecNumber evidence="12">1.17.1.4</ecNumber>
    </submittedName>
</protein>
<dbReference type="Gene3D" id="3.30.365.10">
    <property type="entry name" value="Aldehyde oxidase/xanthine dehydrogenase, molybdopterin binding domain"/>
    <property type="match status" value="4"/>
</dbReference>
<evidence type="ECO:0000313" key="12">
    <source>
        <dbReference type="EMBL" id="MYN04953.1"/>
    </source>
</evidence>
<comment type="similarity">
    <text evidence="3">Belongs to the xanthine dehydrogenase family.</text>
</comment>
<evidence type="ECO:0000256" key="10">
    <source>
        <dbReference type="ARBA" id="ARBA00053029"/>
    </source>
</evidence>
<dbReference type="GO" id="GO:0051537">
    <property type="term" value="F:2 iron, 2 sulfur cluster binding"/>
    <property type="evidence" value="ECO:0007669"/>
    <property type="project" value="UniProtKB-KW"/>
</dbReference>
<feature type="domain" description="Aldehyde oxidase/xanthine dehydrogenase a/b hammerhead" evidence="11">
    <location>
        <begin position="25"/>
        <end position="132"/>
    </location>
</feature>
<dbReference type="Pfam" id="PF01315">
    <property type="entry name" value="Ald_Xan_dh_C"/>
    <property type="match status" value="1"/>
</dbReference>
<dbReference type="PANTHER" id="PTHR45444:SF3">
    <property type="entry name" value="XANTHINE DEHYDROGENASE"/>
    <property type="match status" value="1"/>
</dbReference>
<comment type="cofactor">
    <cofactor evidence="1">
        <name>Mo-molybdopterin</name>
        <dbReference type="ChEBI" id="CHEBI:71302"/>
    </cofactor>
</comment>
<gene>
    <name evidence="12" type="primary">xdhB</name>
    <name evidence="12" type="ORF">GTP41_22925</name>
</gene>
<dbReference type="PANTHER" id="PTHR45444">
    <property type="entry name" value="XANTHINE DEHYDROGENASE"/>
    <property type="match status" value="1"/>
</dbReference>
<evidence type="ECO:0000256" key="8">
    <source>
        <dbReference type="ARBA" id="ARBA00023014"/>
    </source>
</evidence>
<dbReference type="FunFam" id="3.30.365.10:FF:000001">
    <property type="entry name" value="Xanthine dehydrogenase oxidase"/>
    <property type="match status" value="1"/>
</dbReference>
<dbReference type="EC" id="1.17.1.4" evidence="12"/>
<dbReference type="InterPro" id="IPR046867">
    <property type="entry name" value="AldOxase/xan_DH_MoCoBD2"/>
</dbReference>
<dbReference type="Pfam" id="PF20256">
    <property type="entry name" value="MoCoBD_2"/>
    <property type="match status" value="1"/>
</dbReference>
<reference evidence="12 13" key="1">
    <citation type="submission" date="2019-12" db="EMBL/GenBank/DDBJ databases">
        <title>Novel species isolated from a subtropical stream in China.</title>
        <authorList>
            <person name="Lu H."/>
        </authorList>
    </citation>
    <scope>NUCLEOTIDE SEQUENCE [LARGE SCALE GENOMIC DNA]</scope>
    <source>
        <strain evidence="12 13">DS3</strain>
    </source>
</reference>
<keyword evidence="8" id="KW-0411">Iron-sulfur</keyword>
<keyword evidence="13" id="KW-1185">Reference proteome</keyword>
<dbReference type="Pfam" id="PF02738">
    <property type="entry name" value="MoCoBD_1"/>
    <property type="match status" value="1"/>
</dbReference>
<dbReference type="GO" id="GO:0005506">
    <property type="term" value="F:iron ion binding"/>
    <property type="evidence" value="ECO:0007669"/>
    <property type="project" value="InterPro"/>
</dbReference>
<evidence type="ECO:0000313" key="13">
    <source>
        <dbReference type="Proteomes" id="UP000448575"/>
    </source>
</evidence>
<evidence type="ECO:0000259" key="11">
    <source>
        <dbReference type="SMART" id="SM01008"/>
    </source>
</evidence>
<organism evidence="12 13">
    <name type="scientific">Pseudoduganella guangdongensis</name>
    <dbReference type="NCBI Taxonomy" id="2692179"/>
    <lineage>
        <taxon>Bacteria</taxon>
        <taxon>Pseudomonadati</taxon>
        <taxon>Pseudomonadota</taxon>
        <taxon>Betaproteobacteria</taxon>
        <taxon>Burkholderiales</taxon>
        <taxon>Oxalobacteraceae</taxon>
        <taxon>Telluria group</taxon>
        <taxon>Pseudoduganella</taxon>
    </lineage>
</organism>
<dbReference type="NCBIfam" id="TIGR02965">
    <property type="entry name" value="xanthine_xdhB"/>
    <property type="match status" value="1"/>
</dbReference>
<evidence type="ECO:0000256" key="5">
    <source>
        <dbReference type="ARBA" id="ARBA00022723"/>
    </source>
</evidence>
<dbReference type="InterPro" id="IPR008274">
    <property type="entry name" value="AldOxase/xan_DH_MoCoBD1"/>
</dbReference>
<evidence type="ECO:0000256" key="3">
    <source>
        <dbReference type="ARBA" id="ARBA00006849"/>
    </source>
</evidence>
<dbReference type="SUPFAM" id="SSF56003">
    <property type="entry name" value="Molybdenum cofactor-binding domain"/>
    <property type="match status" value="1"/>
</dbReference>
<evidence type="ECO:0000256" key="7">
    <source>
        <dbReference type="ARBA" id="ARBA00023004"/>
    </source>
</evidence>
<dbReference type="InterPro" id="IPR036856">
    <property type="entry name" value="Ald_Oxase/Xan_DH_a/b_sf"/>
</dbReference>
<dbReference type="GO" id="GO:0030151">
    <property type="term" value="F:molybdenum ion binding"/>
    <property type="evidence" value="ECO:0007669"/>
    <property type="project" value="InterPro"/>
</dbReference>
<evidence type="ECO:0000256" key="9">
    <source>
        <dbReference type="ARBA" id="ARBA00034078"/>
    </source>
</evidence>
<evidence type="ECO:0000256" key="4">
    <source>
        <dbReference type="ARBA" id="ARBA00022714"/>
    </source>
</evidence>
<name>A0A6N9HP20_9BURK</name>
<dbReference type="FunFam" id="3.30.365.10:FF:000002">
    <property type="entry name" value="Xanthine dehydrogenase oxidase"/>
    <property type="match status" value="1"/>
</dbReference>
<keyword evidence="5" id="KW-0479">Metal-binding</keyword>
<dbReference type="Gene3D" id="3.90.1170.50">
    <property type="entry name" value="Aldehyde oxidase/xanthine dehydrogenase, a/b hammerhead"/>
    <property type="match status" value="1"/>
</dbReference>
<proteinExistence type="inferred from homology"/>
<comment type="cofactor">
    <cofactor evidence="2">
        <name>FAD</name>
        <dbReference type="ChEBI" id="CHEBI:57692"/>
    </cofactor>
</comment>
<dbReference type="InterPro" id="IPR000674">
    <property type="entry name" value="Ald_Oxase/Xan_DH_a/b"/>
</dbReference>
<accession>A0A6N9HP20</accession>
<dbReference type="GO" id="GO:0004854">
    <property type="term" value="F:xanthine dehydrogenase activity"/>
    <property type="evidence" value="ECO:0007669"/>
    <property type="project" value="UniProtKB-EC"/>
</dbReference>
<comment type="cofactor">
    <cofactor evidence="9">
        <name>[2Fe-2S] cluster</name>
        <dbReference type="ChEBI" id="CHEBI:190135"/>
    </cofactor>
</comment>
<keyword evidence="4" id="KW-0001">2Fe-2S</keyword>
<keyword evidence="6 12" id="KW-0560">Oxidoreductase</keyword>
<dbReference type="RefSeq" id="WP_161027902.1">
    <property type="nucleotide sequence ID" value="NZ_WWCJ01000022.1"/>
</dbReference>
<dbReference type="AlphaFoldDB" id="A0A6N9HP20"/>